<dbReference type="InterPro" id="IPR036259">
    <property type="entry name" value="MFS_trans_sf"/>
</dbReference>
<dbReference type="GO" id="GO:0006937">
    <property type="term" value="P:regulation of muscle contraction"/>
    <property type="evidence" value="ECO:0007669"/>
    <property type="project" value="TreeGrafter"/>
</dbReference>
<feature type="transmembrane region" description="Helical" evidence="7">
    <location>
        <begin position="304"/>
        <end position="323"/>
    </location>
</feature>
<dbReference type="Pfam" id="PF05978">
    <property type="entry name" value="UNC-93"/>
    <property type="match status" value="1"/>
</dbReference>
<keyword evidence="4 7" id="KW-1133">Transmembrane helix</keyword>
<dbReference type="InterPro" id="IPR010291">
    <property type="entry name" value="Ion_channel_UNC-93"/>
</dbReference>
<feature type="transmembrane region" description="Helical" evidence="7">
    <location>
        <begin position="273"/>
        <end position="292"/>
    </location>
</feature>
<dbReference type="GO" id="GO:0043266">
    <property type="term" value="P:regulation of potassium ion transport"/>
    <property type="evidence" value="ECO:0007669"/>
    <property type="project" value="TreeGrafter"/>
</dbReference>
<evidence type="ECO:0000256" key="5">
    <source>
        <dbReference type="ARBA" id="ARBA00023136"/>
    </source>
</evidence>
<dbReference type="GO" id="GO:0005886">
    <property type="term" value="C:plasma membrane"/>
    <property type="evidence" value="ECO:0007669"/>
    <property type="project" value="TreeGrafter"/>
</dbReference>
<evidence type="ECO:0000256" key="6">
    <source>
        <dbReference type="ARBA" id="ARBA00023180"/>
    </source>
</evidence>
<dbReference type="EMBL" id="SEYY01022472">
    <property type="protein sequence ID" value="KAB7495532.1"/>
    <property type="molecule type" value="Genomic_DNA"/>
</dbReference>
<dbReference type="InterPro" id="IPR051951">
    <property type="entry name" value="UNC-93_regulatory"/>
</dbReference>
<evidence type="ECO:0000313" key="9">
    <source>
        <dbReference type="Proteomes" id="UP000326759"/>
    </source>
</evidence>
<accession>A0A5N5SNW9</accession>
<proteinExistence type="inferred from homology"/>
<feature type="transmembrane region" description="Helical" evidence="7">
    <location>
        <begin position="16"/>
        <end position="34"/>
    </location>
</feature>
<feature type="transmembrane region" description="Helical" evidence="7">
    <location>
        <begin position="393"/>
        <end position="410"/>
    </location>
</feature>
<organism evidence="8 9">
    <name type="scientific">Armadillidium nasatum</name>
    <dbReference type="NCBI Taxonomy" id="96803"/>
    <lineage>
        <taxon>Eukaryota</taxon>
        <taxon>Metazoa</taxon>
        <taxon>Ecdysozoa</taxon>
        <taxon>Arthropoda</taxon>
        <taxon>Crustacea</taxon>
        <taxon>Multicrustacea</taxon>
        <taxon>Malacostraca</taxon>
        <taxon>Eumalacostraca</taxon>
        <taxon>Peracarida</taxon>
        <taxon>Isopoda</taxon>
        <taxon>Oniscidea</taxon>
        <taxon>Crinocheta</taxon>
        <taxon>Armadillidiidae</taxon>
        <taxon>Armadillidium</taxon>
    </lineage>
</organism>
<keyword evidence="9" id="KW-1185">Reference proteome</keyword>
<protein>
    <submittedName>
        <fullName evidence="8">UNC93-like protein</fullName>
    </submittedName>
</protein>
<evidence type="ECO:0000256" key="4">
    <source>
        <dbReference type="ARBA" id="ARBA00022989"/>
    </source>
</evidence>
<dbReference type="PANTHER" id="PTHR19444:SF13">
    <property type="entry name" value="PROTEIN UNC-93 HOMOLOG A"/>
    <property type="match status" value="1"/>
</dbReference>
<reference evidence="8 9" key="1">
    <citation type="journal article" date="2019" name="PLoS Biol.">
        <title>Sex chromosomes control vertical transmission of feminizing Wolbachia symbionts in an isopod.</title>
        <authorList>
            <person name="Becking T."/>
            <person name="Chebbi M.A."/>
            <person name="Giraud I."/>
            <person name="Moumen B."/>
            <person name="Laverre T."/>
            <person name="Caubet Y."/>
            <person name="Peccoud J."/>
            <person name="Gilbert C."/>
            <person name="Cordaux R."/>
        </authorList>
    </citation>
    <scope>NUCLEOTIDE SEQUENCE [LARGE SCALE GENOMIC DNA]</scope>
    <source>
        <strain evidence="8">ANa2</strain>
        <tissue evidence="8">Whole body excluding digestive tract and cuticle</tissue>
    </source>
</reference>
<evidence type="ECO:0000256" key="7">
    <source>
        <dbReference type="SAM" id="Phobius"/>
    </source>
</evidence>
<dbReference type="OrthoDB" id="78663at2759"/>
<dbReference type="Gene3D" id="1.20.1250.20">
    <property type="entry name" value="MFS general substrate transporter like domains"/>
    <property type="match status" value="1"/>
</dbReference>
<keyword evidence="3 7" id="KW-0812">Transmembrane</keyword>
<keyword evidence="5 7" id="KW-0472">Membrane</keyword>
<evidence type="ECO:0000256" key="1">
    <source>
        <dbReference type="ARBA" id="ARBA00004141"/>
    </source>
</evidence>
<feature type="transmembrane region" description="Helical" evidence="7">
    <location>
        <begin position="329"/>
        <end position="348"/>
    </location>
</feature>
<dbReference type="GO" id="GO:0055120">
    <property type="term" value="C:striated muscle dense body"/>
    <property type="evidence" value="ECO:0007669"/>
    <property type="project" value="TreeGrafter"/>
</dbReference>
<gene>
    <name evidence="8" type="ORF">Anas_13006</name>
</gene>
<sequence length="434" mass="48140">MFCYSAYIAAQFYPQYYTLIPTAFLLGLGAAPMWSAKCSYLTQVATYFFPCKQITFLSNGSNYKHYDVTLVRTTSTDISNSFVTHTPKQVGELYGNIVGEDSEVIITRFFGIFFLFFQSSQVWGNIISSTVLSAGVENLTRSEEFLEICGADFCPAFAANLTASSSGEPETDEEKSEDRSKIYLMASIYLCCSIASVLIIAIFVDPLSKLNIEEKIDSNSRSGKELLVATFLHMQKINQILIIPLTMWSGFEQAFLGADFTAAFVSCGLGVHMVGYVMICYGVCDAVCSLCFSPLVKIIGRVPIFTFGAVVNFAMFTVMALWKPHPTDYAIFFIVASLWGIADAIWQTQINAFYGVIFPGEAEAAFSNYRLWESAGFILAYVWSGIICVELKIYILIGILSFAMVGYYIIEFLERKGGLVINNKKIINISDLAS</sequence>
<dbReference type="Proteomes" id="UP000326759">
    <property type="component" value="Unassembled WGS sequence"/>
</dbReference>
<comment type="subcellular location">
    <subcellularLocation>
        <location evidence="1">Membrane</location>
        <topology evidence="1">Multi-pass membrane protein</topology>
    </subcellularLocation>
</comment>
<evidence type="ECO:0000256" key="2">
    <source>
        <dbReference type="ARBA" id="ARBA00009172"/>
    </source>
</evidence>
<name>A0A5N5SNW9_9CRUS</name>
<evidence type="ECO:0000313" key="8">
    <source>
        <dbReference type="EMBL" id="KAB7495532.1"/>
    </source>
</evidence>
<dbReference type="FunFam" id="1.20.1250.20:FF:000290">
    <property type="entry name" value="Unc-93 homolog A"/>
    <property type="match status" value="1"/>
</dbReference>
<dbReference type="PANTHER" id="PTHR19444">
    <property type="entry name" value="UNC-93 RELATED"/>
    <property type="match status" value="1"/>
</dbReference>
<dbReference type="SUPFAM" id="SSF103473">
    <property type="entry name" value="MFS general substrate transporter"/>
    <property type="match status" value="1"/>
</dbReference>
<comment type="caution">
    <text evidence="8">The sequence shown here is derived from an EMBL/GenBank/DDBJ whole genome shotgun (WGS) entry which is preliminary data.</text>
</comment>
<comment type="similarity">
    <text evidence="2">Belongs to the unc-93 family.</text>
</comment>
<keyword evidence="6" id="KW-0325">Glycoprotein</keyword>
<dbReference type="AlphaFoldDB" id="A0A5N5SNW9"/>
<dbReference type="GO" id="GO:0015459">
    <property type="term" value="F:potassium channel regulator activity"/>
    <property type="evidence" value="ECO:0007669"/>
    <property type="project" value="TreeGrafter"/>
</dbReference>
<feature type="transmembrane region" description="Helical" evidence="7">
    <location>
        <begin position="182"/>
        <end position="204"/>
    </location>
</feature>
<evidence type="ECO:0000256" key="3">
    <source>
        <dbReference type="ARBA" id="ARBA00022692"/>
    </source>
</evidence>